<name>A0A081N9V0_9GAMM</name>
<evidence type="ECO:0000259" key="4">
    <source>
        <dbReference type="Pfam" id="PF01370"/>
    </source>
</evidence>
<dbReference type="AlphaFoldDB" id="A0A081N9V0"/>
<evidence type="ECO:0000256" key="1">
    <source>
        <dbReference type="ARBA" id="ARBA00007637"/>
    </source>
</evidence>
<organism evidence="5 6">
    <name type="scientific">Endozoicomonas montiporae</name>
    <dbReference type="NCBI Taxonomy" id="1027273"/>
    <lineage>
        <taxon>Bacteria</taxon>
        <taxon>Pseudomonadati</taxon>
        <taxon>Pseudomonadota</taxon>
        <taxon>Gammaproteobacteria</taxon>
        <taxon>Oceanospirillales</taxon>
        <taxon>Endozoicomonadaceae</taxon>
        <taxon>Endozoicomonas</taxon>
    </lineage>
</organism>
<dbReference type="PANTHER" id="PTHR43103">
    <property type="entry name" value="NUCLEOSIDE-DIPHOSPHATE-SUGAR EPIMERASE"/>
    <property type="match status" value="1"/>
</dbReference>
<dbReference type="GO" id="GO:0016491">
    <property type="term" value="F:oxidoreductase activity"/>
    <property type="evidence" value="ECO:0007669"/>
    <property type="project" value="UniProtKB-KW"/>
</dbReference>
<dbReference type="Pfam" id="PF01370">
    <property type="entry name" value="Epimerase"/>
    <property type="match status" value="1"/>
</dbReference>
<dbReference type="PANTHER" id="PTHR43103:SF5">
    <property type="entry name" value="4-EPIMERASE, PUTATIVE (AFU_ORTHOLOGUE AFUA_7G00360)-RELATED"/>
    <property type="match status" value="1"/>
</dbReference>
<keyword evidence="3" id="KW-0520">NAD</keyword>
<comment type="caution">
    <text evidence="5">The sequence shown here is derived from an EMBL/GenBank/DDBJ whole genome shotgun (WGS) entry which is preliminary data.</text>
</comment>
<dbReference type="SUPFAM" id="SSF51735">
    <property type="entry name" value="NAD(P)-binding Rossmann-fold domains"/>
    <property type="match status" value="1"/>
</dbReference>
<dbReference type="InterPro" id="IPR001509">
    <property type="entry name" value="Epimerase_deHydtase"/>
</dbReference>
<evidence type="ECO:0000313" key="6">
    <source>
        <dbReference type="Proteomes" id="UP000028006"/>
    </source>
</evidence>
<dbReference type="Gene3D" id="3.40.50.720">
    <property type="entry name" value="NAD(P)-binding Rossmann-like Domain"/>
    <property type="match status" value="1"/>
</dbReference>
<dbReference type="InterPro" id="IPR036291">
    <property type="entry name" value="NAD(P)-bd_dom_sf"/>
</dbReference>
<accession>A0A081N9V0</accession>
<feature type="domain" description="NAD-dependent epimerase/dehydratase" evidence="4">
    <location>
        <begin position="6"/>
        <end position="159"/>
    </location>
</feature>
<comment type="similarity">
    <text evidence="1">Belongs to the NAD(P)-dependent epimerase/dehydratase family.</text>
</comment>
<dbReference type="eggNOG" id="COG0451">
    <property type="taxonomic scope" value="Bacteria"/>
</dbReference>
<keyword evidence="2" id="KW-0560">Oxidoreductase</keyword>
<keyword evidence="6" id="KW-1185">Reference proteome</keyword>
<evidence type="ECO:0000256" key="2">
    <source>
        <dbReference type="ARBA" id="ARBA00023002"/>
    </source>
</evidence>
<sequence>MTKKTICITGYKGSIGQVLTAGLKDNYQLVLIDLPETNIIDYEAFKNALKPQNIFAILHLAWNCKVENFSSSDSDPNNVVMANHVYQAALDLNIPKVIMASSVHTHDVYKIINEKLDVVIDLNTPPNPVSPYGQSKLQIERTGKNMSKKGIQVVCIRFGGVCPKESYWSDIPYLGLSHPDCVNLVDLCIQSTIRNNYMIIYGVSNNDKAFHVLNNEINWTPAVKATDFYNNNQR</sequence>
<reference evidence="5 6" key="1">
    <citation type="submission" date="2014-06" db="EMBL/GenBank/DDBJ databases">
        <title>Whole Genome Sequences of Three Symbiotic Endozoicomonas Bacteria.</title>
        <authorList>
            <person name="Neave M.J."/>
            <person name="Apprill A."/>
            <person name="Voolstra C.R."/>
        </authorList>
    </citation>
    <scope>NUCLEOTIDE SEQUENCE [LARGE SCALE GENOMIC DNA]</scope>
    <source>
        <strain evidence="5 6">LMG 24815</strain>
    </source>
</reference>
<dbReference type="Proteomes" id="UP000028006">
    <property type="component" value="Unassembled WGS sequence"/>
</dbReference>
<evidence type="ECO:0000313" key="5">
    <source>
        <dbReference type="EMBL" id="KEQ15223.1"/>
    </source>
</evidence>
<proteinExistence type="inferred from homology"/>
<evidence type="ECO:0000256" key="3">
    <source>
        <dbReference type="ARBA" id="ARBA00023027"/>
    </source>
</evidence>
<dbReference type="EMBL" id="JOKG01000001">
    <property type="protein sequence ID" value="KEQ15223.1"/>
    <property type="molecule type" value="Genomic_DNA"/>
</dbReference>
<dbReference type="RefSeq" id="WP_034872398.1">
    <property type="nucleotide sequence ID" value="NZ_JOKG01000001.1"/>
</dbReference>
<protein>
    <recommendedName>
        <fullName evidence="4">NAD-dependent epimerase/dehydratase domain-containing protein</fullName>
    </recommendedName>
</protein>
<gene>
    <name evidence="5" type="ORF">GZ77_00605</name>
</gene>